<evidence type="ECO:0000313" key="1">
    <source>
        <dbReference type="EMBL" id="JAT60716.1"/>
    </source>
</evidence>
<reference evidence="1" key="1">
    <citation type="submission" date="2015-07" db="EMBL/GenBank/DDBJ databases">
        <title>Transcriptome Assembly of Anthurium amnicola.</title>
        <authorList>
            <person name="Suzuki J."/>
        </authorList>
    </citation>
    <scope>NUCLEOTIDE SEQUENCE</scope>
</reference>
<name>A0A1D1Z1K1_9ARAE</name>
<proteinExistence type="predicted"/>
<dbReference type="AlphaFoldDB" id="A0A1D1Z1K1"/>
<protein>
    <submittedName>
        <fullName evidence="1">Chorion-specific transcription factor GCMa</fullName>
    </submittedName>
</protein>
<feature type="non-terminal residue" evidence="1">
    <location>
        <position position="1"/>
    </location>
</feature>
<dbReference type="EMBL" id="GDJX01007220">
    <property type="protein sequence ID" value="JAT60716.1"/>
    <property type="molecule type" value="Transcribed_RNA"/>
</dbReference>
<sequence length="107" mass="11574">KRSVKSKVSLPSTSSIPLLLSVPHRWSLVISRRLFCVPLPPAQVVQKTFELGGEKRGAAPNQVAGEILSLFTRNNFAVSRRGDTITYFPLPSPGLVCALSNLSLSLS</sequence>
<accession>A0A1D1Z1K1</accession>
<organism evidence="1">
    <name type="scientific">Anthurium amnicola</name>
    <dbReference type="NCBI Taxonomy" id="1678845"/>
    <lineage>
        <taxon>Eukaryota</taxon>
        <taxon>Viridiplantae</taxon>
        <taxon>Streptophyta</taxon>
        <taxon>Embryophyta</taxon>
        <taxon>Tracheophyta</taxon>
        <taxon>Spermatophyta</taxon>
        <taxon>Magnoliopsida</taxon>
        <taxon>Liliopsida</taxon>
        <taxon>Araceae</taxon>
        <taxon>Pothoideae</taxon>
        <taxon>Potheae</taxon>
        <taxon>Anthurium</taxon>
    </lineage>
</organism>
<gene>
    <name evidence="1" type="primary">Gcm1</name>
    <name evidence="1" type="ORF">g.80473</name>
</gene>
<feature type="non-terminal residue" evidence="1">
    <location>
        <position position="107"/>
    </location>
</feature>